<proteinExistence type="predicted"/>
<comment type="caution">
    <text evidence="2">The sequence shown here is derived from an EMBL/GenBank/DDBJ whole genome shotgun (WGS) entry which is preliminary data.</text>
</comment>
<feature type="compositionally biased region" description="Polar residues" evidence="1">
    <location>
        <begin position="22"/>
        <end position="39"/>
    </location>
</feature>
<feature type="compositionally biased region" description="Polar residues" evidence="1">
    <location>
        <begin position="46"/>
        <end position="64"/>
    </location>
</feature>
<sequence length="96" mass="10810">MASIDGKEEHDSFNSGMEEKLPSTTQAISKNSPICQKQQFQHEKAATSSKQEQRQGTSHKTSQPGLKDPKDSAESHENLFQMARTMMESKKKEEAR</sequence>
<feature type="region of interest" description="Disordered" evidence="1">
    <location>
        <begin position="1"/>
        <end position="78"/>
    </location>
</feature>
<dbReference type="Proteomes" id="UP000765509">
    <property type="component" value="Unassembled WGS sequence"/>
</dbReference>
<reference evidence="2" key="1">
    <citation type="submission" date="2021-03" db="EMBL/GenBank/DDBJ databases">
        <title>Draft genome sequence of rust myrtle Austropuccinia psidii MF-1, a brazilian biotype.</title>
        <authorList>
            <person name="Quecine M.C."/>
            <person name="Pachon D.M.R."/>
            <person name="Bonatelli M.L."/>
            <person name="Correr F.H."/>
            <person name="Franceschini L.M."/>
            <person name="Leite T.F."/>
            <person name="Margarido G.R.A."/>
            <person name="Almeida C.A."/>
            <person name="Ferrarezi J.A."/>
            <person name="Labate C.A."/>
        </authorList>
    </citation>
    <scope>NUCLEOTIDE SEQUENCE</scope>
    <source>
        <strain evidence="2">MF-1</strain>
    </source>
</reference>
<feature type="compositionally biased region" description="Basic and acidic residues" evidence="1">
    <location>
        <begin position="1"/>
        <end position="21"/>
    </location>
</feature>
<dbReference type="AlphaFoldDB" id="A0A9Q3PJR5"/>
<evidence type="ECO:0000256" key="1">
    <source>
        <dbReference type="SAM" id="MobiDB-lite"/>
    </source>
</evidence>
<evidence type="ECO:0000313" key="3">
    <source>
        <dbReference type="Proteomes" id="UP000765509"/>
    </source>
</evidence>
<organism evidence="2 3">
    <name type="scientific">Austropuccinia psidii MF-1</name>
    <dbReference type="NCBI Taxonomy" id="1389203"/>
    <lineage>
        <taxon>Eukaryota</taxon>
        <taxon>Fungi</taxon>
        <taxon>Dikarya</taxon>
        <taxon>Basidiomycota</taxon>
        <taxon>Pucciniomycotina</taxon>
        <taxon>Pucciniomycetes</taxon>
        <taxon>Pucciniales</taxon>
        <taxon>Sphaerophragmiaceae</taxon>
        <taxon>Austropuccinia</taxon>
    </lineage>
</organism>
<keyword evidence="3" id="KW-1185">Reference proteome</keyword>
<accession>A0A9Q3PJR5</accession>
<name>A0A9Q3PJR5_9BASI</name>
<dbReference type="EMBL" id="AVOT02073562">
    <property type="protein sequence ID" value="MBW0563002.1"/>
    <property type="molecule type" value="Genomic_DNA"/>
</dbReference>
<feature type="compositionally biased region" description="Basic and acidic residues" evidence="1">
    <location>
        <begin position="67"/>
        <end position="77"/>
    </location>
</feature>
<gene>
    <name evidence="2" type="ORF">O181_102717</name>
</gene>
<protein>
    <submittedName>
        <fullName evidence="2">Uncharacterized protein</fullName>
    </submittedName>
</protein>
<evidence type="ECO:0000313" key="2">
    <source>
        <dbReference type="EMBL" id="MBW0563002.1"/>
    </source>
</evidence>